<feature type="compositionally biased region" description="Pro residues" evidence="4">
    <location>
        <begin position="50"/>
        <end position="63"/>
    </location>
</feature>
<dbReference type="InterPro" id="IPR036770">
    <property type="entry name" value="Ankyrin_rpt-contain_sf"/>
</dbReference>
<keyword evidence="1" id="KW-0677">Repeat</keyword>
<dbReference type="PROSITE" id="PS50088">
    <property type="entry name" value="ANK_REPEAT"/>
    <property type="match status" value="2"/>
</dbReference>
<evidence type="ECO:0000256" key="3">
    <source>
        <dbReference type="PROSITE-ProRule" id="PRU00023"/>
    </source>
</evidence>
<dbReference type="PROSITE" id="PS50297">
    <property type="entry name" value="ANK_REP_REGION"/>
    <property type="match status" value="2"/>
</dbReference>
<organism evidence="5 6">
    <name type="scientific">Porphyra umbilicalis</name>
    <name type="common">Purple laver</name>
    <name type="synonym">Red alga</name>
    <dbReference type="NCBI Taxonomy" id="2786"/>
    <lineage>
        <taxon>Eukaryota</taxon>
        <taxon>Rhodophyta</taxon>
        <taxon>Bangiophyceae</taxon>
        <taxon>Bangiales</taxon>
        <taxon>Bangiaceae</taxon>
        <taxon>Porphyra</taxon>
    </lineage>
</organism>
<dbReference type="SMART" id="SM00248">
    <property type="entry name" value="ANK"/>
    <property type="match status" value="8"/>
</dbReference>
<dbReference type="OrthoDB" id="194358at2759"/>
<protein>
    <submittedName>
        <fullName evidence="5">Uncharacterized protein</fullName>
    </submittedName>
</protein>
<evidence type="ECO:0000313" key="6">
    <source>
        <dbReference type="Proteomes" id="UP000218209"/>
    </source>
</evidence>
<proteinExistence type="predicted"/>
<dbReference type="SUPFAM" id="SSF48403">
    <property type="entry name" value="Ankyrin repeat"/>
    <property type="match status" value="1"/>
</dbReference>
<evidence type="ECO:0000256" key="2">
    <source>
        <dbReference type="ARBA" id="ARBA00023043"/>
    </source>
</evidence>
<feature type="compositionally biased region" description="Gly residues" evidence="4">
    <location>
        <begin position="66"/>
        <end position="78"/>
    </location>
</feature>
<keyword evidence="2 3" id="KW-0040">ANK repeat</keyword>
<dbReference type="InterPro" id="IPR002110">
    <property type="entry name" value="Ankyrin_rpt"/>
</dbReference>
<gene>
    <name evidence="5" type="ORF">BU14_0103s0059</name>
</gene>
<dbReference type="Proteomes" id="UP000218209">
    <property type="component" value="Unassembled WGS sequence"/>
</dbReference>
<reference evidence="5 6" key="1">
    <citation type="submission" date="2017-03" db="EMBL/GenBank/DDBJ databases">
        <title>WGS assembly of Porphyra umbilicalis.</title>
        <authorList>
            <person name="Brawley S.H."/>
            <person name="Blouin N.A."/>
            <person name="Ficko-Blean E."/>
            <person name="Wheeler G.L."/>
            <person name="Lohr M."/>
            <person name="Goodson H.V."/>
            <person name="Jenkins J.W."/>
            <person name="Blaby-Haas C.E."/>
            <person name="Helliwell K.E."/>
            <person name="Chan C."/>
            <person name="Marriage T."/>
            <person name="Bhattacharya D."/>
            <person name="Klein A.S."/>
            <person name="Badis Y."/>
            <person name="Brodie J."/>
            <person name="Cao Y."/>
            <person name="Collen J."/>
            <person name="Dittami S.M."/>
            <person name="Gachon C.M."/>
            <person name="Green B.R."/>
            <person name="Karpowicz S."/>
            <person name="Kim J.W."/>
            <person name="Kudahl U."/>
            <person name="Lin S."/>
            <person name="Michel G."/>
            <person name="Mittag M."/>
            <person name="Olson B.J."/>
            <person name="Pangilinan J."/>
            <person name="Peng Y."/>
            <person name="Qiu H."/>
            <person name="Shu S."/>
            <person name="Singer J.T."/>
            <person name="Smith A.G."/>
            <person name="Sprecher B.N."/>
            <person name="Wagner V."/>
            <person name="Wang W."/>
            <person name="Wang Z.-Y."/>
            <person name="Yan J."/>
            <person name="Yarish C."/>
            <person name="Zoeuner-Riek S."/>
            <person name="Zhuang Y."/>
            <person name="Zou Y."/>
            <person name="Lindquist E.A."/>
            <person name="Grimwood J."/>
            <person name="Barry K."/>
            <person name="Rokhsar D.S."/>
            <person name="Schmutz J."/>
            <person name="Stiller J.W."/>
            <person name="Grossman A.R."/>
            <person name="Prochnik S.E."/>
        </authorList>
    </citation>
    <scope>NUCLEOTIDE SEQUENCE [LARGE SCALE GENOMIC DNA]</scope>
    <source>
        <strain evidence="5">4086291</strain>
    </source>
</reference>
<dbReference type="PANTHER" id="PTHR24198:SF165">
    <property type="entry name" value="ANKYRIN REPEAT-CONTAINING PROTEIN-RELATED"/>
    <property type="match status" value="1"/>
</dbReference>
<sequence>MPWLAPAAAGAACPLWYAPPPPPPPHPCIHAVPLSGSAVDLPPRASRAVTPPPPPPPRRPAPPSDSGGGAPTVAGGGASMASITTAGRPPPAEESGATPDGSAPPIPRVSAAASAALVAAINAADAGAVTAAVAAAPNLVAAAGGDGVPFLARAVTLGDGPTVAALLDGADAGAVATPGGAGTVALRRAAELGRVGLVRALLRAGVPATDTDARGLSVLHVAAAEGDHPDVIDELLGGGAAHDAEDHLGRTALRLAVRARHRATVERLCAGGAGVEDGADGVSLLVEAVEARDAALVDVLVARGAYVDHVDSHGYTPLVAAVLADDVDTVQAVLRAYGSPDVRVPSRVVSAPNFQDYIMRLPAGALLSPLHVAVATAASAAVVELLVRVDACVGGVVPGTRETALHLAVGFSTVEVIHVLLDYHADVDETDADGVGALELAVYKQAPDKVRALVRAGADPDAPWSDQPGETIAQVAARTFPAVLPALRGQD</sequence>
<dbReference type="Gene3D" id="1.25.40.20">
    <property type="entry name" value="Ankyrin repeat-containing domain"/>
    <property type="match status" value="2"/>
</dbReference>
<dbReference type="AlphaFoldDB" id="A0A1X6PDA4"/>
<keyword evidence="6" id="KW-1185">Reference proteome</keyword>
<dbReference type="EMBL" id="KV918807">
    <property type="protein sequence ID" value="OSX78716.1"/>
    <property type="molecule type" value="Genomic_DNA"/>
</dbReference>
<feature type="repeat" description="ANK" evidence="3">
    <location>
        <begin position="214"/>
        <end position="247"/>
    </location>
</feature>
<evidence type="ECO:0000313" key="5">
    <source>
        <dbReference type="EMBL" id="OSX78716.1"/>
    </source>
</evidence>
<name>A0A1X6PDA4_PORUM</name>
<dbReference type="Pfam" id="PF12796">
    <property type="entry name" value="Ank_2"/>
    <property type="match status" value="2"/>
</dbReference>
<accession>A0A1X6PDA4</accession>
<feature type="compositionally biased region" description="Pro residues" evidence="4">
    <location>
        <begin position="17"/>
        <end position="27"/>
    </location>
</feature>
<evidence type="ECO:0000256" key="4">
    <source>
        <dbReference type="SAM" id="MobiDB-lite"/>
    </source>
</evidence>
<feature type="region of interest" description="Disordered" evidence="4">
    <location>
        <begin position="13"/>
        <end position="106"/>
    </location>
</feature>
<dbReference type="PANTHER" id="PTHR24198">
    <property type="entry name" value="ANKYRIN REPEAT AND PROTEIN KINASE DOMAIN-CONTAINING PROTEIN"/>
    <property type="match status" value="1"/>
</dbReference>
<evidence type="ECO:0000256" key="1">
    <source>
        <dbReference type="ARBA" id="ARBA00022737"/>
    </source>
</evidence>
<feature type="repeat" description="ANK" evidence="3">
    <location>
        <begin position="400"/>
        <end position="432"/>
    </location>
</feature>